<evidence type="ECO:0000259" key="7">
    <source>
        <dbReference type="Pfam" id="PF01029"/>
    </source>
</evidence>
<protein>
    <recommendedName>
        <fullName evidence="6">Transcription antitermination protein NusB</fullName>
    </recommendedName>
    <alternativeName>
        <fullName evidence="6">Antitermination factor NusB</fullName>
    </alternativeName>
</protein>
<evidence type="ECO:0000313" key="8">
    <source>
        <dbReference type="EMBL" id="MER2492067.1"/>
    </source>
</evidence>
<name>A0ABV1RHE8_9ALTE</name>
<comment type="similarity">
    <text evidence="1 6">Belongs to the NusB family.</text>
</comment>
<feature type="domain" description="NusB/RsmB/TIM44" evidence="7">
    <location>
        <begin position="7"/>
        <end position="132"/>
    </location>
</feature>
<dbReference type="Proteomes" id="UP001467690">
    <property type="component" value="Unassembled WGS sequence"/>
</dbReference>
<dbReference type="RefSeq" id="WP_143871851.1">
    <property type="nucleotide sequence ID" value="NZ_CP041660.1"/>
</dbReference>
<dbReference type="InterPro" id="IPR011605">
    <property type="entry name" value="NusB_fam"/>
</dbReference>
<dbReference type="PANTHER" id="PTHR11078">
    <property type="entry name" value="N UTILIZATION SUBSTANCE PROTEIN B-RELATED"/>
    <property type="match status" value="1"/>
</dbReference>
<dbReference type="Gene3D" id="1.10.940.10">
    <property type="entry name" value="NusB-like"/>
    <property type="match status" value="1"/>
</dbReference>
<comment type="function">
    <text evidence="6">Involved in transcription antitermination. Required for transcription of ribosomal RNA (rRNA) genes. Binds specifically to the boxA antiterminator sequence of the ribosomal RNA (rrn) operons.</text>
</comment>
<evidence type="ECO:0000256" key="4">
    <source>
        <dbReference type="ARBA" id="ARBA00023015"/>
    </source>
</evidence>
<evidence type="ECO:0000256" key="6">
    <source>
        <dbReference type="HAMAP-Rule" id="MF_00073"/>
    </source>
</evidence>
<accession>A0ABV1RHE8</accession>
<reference evidence="8 9" key="1">
    <citation type="submission" date="2024-06" db="EMBL/GenBank/DDBJ databases">
        <authorList>
            <person name="Chen R.Y."/>
        </authorList>
    </citation>
    <scope>NUCLEOTIDE SEQUENCE [LARGE SCALE GENOMIC DNA]</scope>
    <source>
        <strain evidence="8 9">D2</strain>
    </source>
</reference>
<dbReference type="InterPro" id="IPR006027">
    <property type="entry name" value="NusB_RsmB_TIM44"/>
</dbReference>
<sequence>MKPSHRRRARELATQSVYAWQASENRVDTIIDGTLEEVDNKSFDVNFYRQLVQGTVKNAKALDAAYSDYLDRNLEELDMVERAVLRVATYELTHCLEVPYRVVINEAIEIAKTFAADESHRFINGVLDKAVKKIRPHGK</sequence>
<dbReference type="CDD" id="cd00619">
    <property type="entry name" value="Terminator_NusB"/>
    <property type="match status" value="1"/>
</dbReference>
<dbReference type="PANTHER" id="PTHR11078:SF3">
    <property type="entry name" value="ANTITERMINATION NUSB DOMAIN-CONTAINING PROTEIN"/>
    <property type="match status" value="1"/>
</dbReference>
<comment type="caution">
    <text evidence="8">The sequence shown here is derived from an EMBL/GenBank/DDBJ whole genome shotgun (WGS) entry which is preliminary data.</text>
</comment>
<dbReference type="Pfam" id="PF01029">
    <property type="entry name" value="NusB"/>
    <property type="match status" value="1"/>
</dbReference>
<organism evidence="8 9">
    <name type="scientific">Catenovulum sediminis</name>
    <dbReference type="NCBI Taxonomy" id="1740262"/>
    <lineage>
        <taxon>Bacteria</taxon>
        <taxon>Pseudomonadati</taxon>
        <taxon>Pseudomonadota</taxon>
        <taxon>Gammaproteobacteria</taxon>
        <taxon>Alteromonadales</taxon>
        <taxon>Alteromonadaceae</taxon>
        <taxon>Catenovulum</taxon>
    </lineage>
</organism>
<keyword evidence="2 6" id="KW-0889">Transcription antitermination</keyword>
<proteinExistence type="inferred from homology"/>
<keyword evidence="5 6" id="KW-0804">Transcription</keyword>
<evidence type="ECO:0000256" key="2">
    <source>
        <dbReference type="ARBA" id="ARBA00022814"/>
    </source>
</evidence>
<evidence type="ECO:0000256" key="3">
    <source>
        <dbReference type="ARBA" id="ARBA00022884"/>
    </source>
</evidence>
<keyword evidence="3 6" id="KW-0694">RNA-binding</keyword>
<evidence type="ECO:0000256" key="5">
    <source>
        <dbReference type="ARBA" id="ARBA00023163"/>
    </source>
</evidence>
<keyword evidence="9" id="KW-1185">Reference proteome</keyword>
<dbReference type="NCBIfam" id="TIGR01951">
    <property type="entry name" value="nusB"/>
    <property type="match status" value="1"/>
</dbReference>
<evidence type="ECO:0000256" key="1">
    <source>
        <dbReference type="ARBA" id="ARBA00005952"/>
    </source>
</evidence>
<keyword evidence="4 6" id="KW-0805">Transcription regulation</keyword>
<dbReference type="HAMAP" id="MF_00073">
    <property type="entry name" value="NusB"/>
    <property type="match status" value="1"/>
</dbReference>
<dbReference type="InterPro" id="IPR035926">
    <property type="entry name" value="NusB-like_sf"/>
</dbReference>
<dbReference type="EMBL" id="JBELOE010000196">
    <property type="protein sequence ID" value="MER2492067.1"/>
    <property type="molecule type" value="Genomic_DNA"/>
</dbReference>
<gene>
    <name evidence="6 8" type="primary">nusB</name>
    <name evidence="8" type="ORF">ABS311_09250</name>
</gene>
<dbReference type="SUPFAM" id="SSF48013">
    <property type="entry name" value="NusB-like"/>
    <property type="match status" value="1"/>
</dbReference>
<evidence type="ECO:0000313" key="9">
    <source>
        <dbReference type="Proteomes" id="UP001467690"/>
    </source>
</evidence>